<feature type="domain" description="N-terminal Ras-GEF" evidence="8">
    <location>
        <begin position="746"/>
        <end position="866"/>
    </location>
</feature>
<dbReference type="InterPro" id="IPR008937">
    <property type="entry name" value="Ras-like_GEF"/>
</dbReference>
<dbReference type="AlphaFoldDB" id="M3CY49"/>
<feature type="domain" description="SH3" evidence="6">
    <location>
        <begin position="91"/>
        <end position="161"/>
    </location>
</feature>
<dbReference type="RefSeq" id="XP_016756732.1">
    <property type="nucleotide sequence ID" value="XM_016910064.1"/>
</dbReference>
<dbReference type="PROSITE" id="PS50009">
    <property type="entry name" value="RASGEF_CAT"/>
    <property type="match status" value="1"/>
</dbReference>
<dbReference type="SMART" id="SM00147">
    <property type="entry name" value="RasGEF"/>
    <property type="match status" value="1"/>
</dbReference>
<evidence type="ECO:0000259" key="7">
    <source>
        <dbReference type="PROSITE" id="PS50009"/>
    </source>
</evidence>
<feature type="compositionally biased region" description="Low complexity" evidence="5">
    <location>
        <begin position="35"/>
        <end position="46"/>
    </location>
</feature>
<organism evidence="9 10">
    <name type="scientific">Sphaerulina musiva (strain SO2202)</name>
    <name type="common">Poplar stem canker fungus</name>
    <name type="synonym">Septoria musiva</name>
    <dbReference type="NCBI Taxonomy" id="692275"/>
    <lineage>
        <taxon>Eukaryota</taxon>
        <taxon>Fungi</taxon>
        <taxon>Dikarya</taxon>
        <taxon>Ascomycota</taxon>
        <taxon>Pezizomycotina</taxon>
        <taxon>Dothideomycetes</taxon>
        <taxon>Dothideomycetidae</taxon>
        <taxon>Mycosphaerellales</taxon>
        <taxon>Mycosphaerellaceae</taxon>
        <taxon>Sphaerulina</taxon>
    </lineage>
</organism>
<dbReference type="Pfam" id="PF00618">
    <property type="entry name" value="RasGEF_N"/>
    <property type="match status" value="1"/>
</dbReference>
<dbReference type="PROSITE" id="PS50212">
    <property type="entry name" value="RASGEF_NTER"/>
    <property type="match status" value="1"/>
</dbReference>
<dbReference type="GeneID" id="27907201"/>
<dbReference type="STRING" id="692275.M3CY49"/>
<feature type="region of interest" description="Disordered" evidence="5">
    <location>
        <begin position="300"/>
        <end position="319"/>
    </location>
</feature>
<evidence type="ECO:0000256" key="1">
    <source>
        <dbReference type="ARBA" id="ARBA00022443"/>
    </source>
</evidence>
<dbReference type="CDD" id="cd00155">
    <property type="entry name" value="RasGEF"/>
    <property type="match status" value="1"/>
</dbReference>
<accession>M3CY49</accession>
<feature type="region of interest" description="Disordered" evidence="5">
    <location>
        <begin position="552"/>
        <end position="656"/>
    </location>
</feature>
<keyword evidence="10" id="KW-1185">Reference proteome</keyword>
<protein>
    <submittedName>
        <fullName evidence="9">Ras GEF</fullName>
    </submittedName>
</protein>
<reference evidence="9 10" key="1">
    <citation type="journal article" date="2012" name="PLoS Pathog.">
        <title>Diverse lifestyles and strategies of plant pathogenesis encoded in the genomes of eighteen Dothideomycetes fungi.</title>
        <authorList>
            <person name="Ohm R.A."/>
            <person name="Feau N."/>
            <person name="Henrissat B."/>
            <person name="Schoch C.L."/>
            <person name="Horwitz B.A."/>
            <person name="Barry K.W."/>
            <person name="Condon B.J."/>
            <person name="Copeland A.C."/>
            <person name="Dhillon B."/>
            <person name="Glaser F."/>
            <person name="Hesse C.N."/>
            <person name="Kosti I."/>
            <person name="LaButti K."/>
            <person name="Lindquist E.A."/>
            <person name="Lucas S."/>
            <person name="Salamov A.A."/>
            <person name="Bradshaw R.E."/>
            <person name="Ciuffetti L."/>
            <person name="Hamelin R.C."/>
            <person name="Kema G.H.J."/>
            <person name="Lawrence C."/>
            <person name="Scott J.A."/>
            <person name="Spatafora J.W."/>
            <person name="Turgeon B.G."/>
            <person name="de Wit P.J.G.M."/>
            <person name="Zhong S."/>
            <person name="Goodwin S.B."/>
            <person name="Grigoriev I.V."/>
        </authorList>
    </citation>
    <scope>NUCLEOTIDE SEQUENCE [LARGE SCALE GENOMIC DNA]</scope>
    <source>
        <strain evidence="9 10">SO2202</strain>
    </source>
</reference>
<dbReference type="InterPro" id="IPR036964">
    <property type="entry name" value="RASGEF_cat_dom_sf"/>
</dbReference>
<evidence type="ECO:0000256" key="5">
    <source>
        <dbReference type="SAM" id="MobiDB-lite"/>
    </source>
</evidence>
<evidence type="ECO:0000256" key="2">
    <source>
        <dbReference type="ARBA" id="ARBA00022658"/>
    </source>
</evidence>
<evidence type="ECO:0000256" key="4">
    <source>
        <dbReference type="PROSITE-ProRule" id="PRU00192"/>
    </source>
</evidence>
<evidence type="ECO:0000259" key="6">
    <source>
        <dbReference type="PROSITE" id="PS50002"/>
    </source>
</evidence>
<dbReference type="OMA" id="EEVWERD"/>
<dbReference type="PROSITE" id="PS50002">
    <property type="entry name" value="SH3"/>
    <property type="match status" value="1"/>
</dbReference>
<feature type="domain" description="Ras-GEF" evidence="7">
    <location>
        <begin position="926"/>
        <end position="1173"/>
    </location>
</feature>
<name>M3CY49_SPHMS</name>
<dbReference type="Gene3D" id="1.20.870.10">
    <property type="entry name" value="Son of sevenless (SoS) protein Chain: S domain 1"/>
    <property type="match status" value="1"/>
</dbReference>
<dbReference type="Pfam" id="PF00617">
    <property type="entry name" value="RasGEF"/>
    <property type="match status" value="1"/>
</dbReference>
<feature type="compositionally biased region" description="Polar residues" evidence="5">
    <location>
        <begin position="643"/>
        <end position="654"/>
    </location>
</feature>
<dbReference type="PANTHER" id="PTHR23113">
    <property type="entry name" value="GUANINE NUCLEOTIDE EXCHANGE FACTOR"/>
    <property type="match status" value="1"/>
</dbReference>
<dbReference type="Gene3D" id="2.30.30.40">
    <property type="entry name" value="SH3 Domains"/>
    <property type="match status" value="1"/>
</dbReference>
<feature type="compositionally biased region" description="Basic residues" evidence="5">
    <location>
        <begin position="47"/>
        <end position="56"/>
    </location>
</feature>
<dbReference type="SMART" id="SM00229">
    <property type="entry name" value="RasGEFN"/>
    <property type="match status" value="1"/>
</dbReference>
<dbReference type="Proteomes" id="UP000016931">
    <property type="component" value="Unassembled WGS sequence"/>
</dbReference>
<proteinExistence type="predicted"/>
<dbReference type="SUPFAM" id="SSF50044">
    <property type="entry name" value="SH3-domain"/>
    <property type="match status" value="1"/>
</dbReference>
<dbReference type="SMART" id="SM00326">
    <property type="entry name" value="SH3"/>
    <property type="match status" value="1"/>
</dbReference>
<keyword evidence="2 3" id="KW-0344">Guanine-nucleotide releasing factor</keyword>
<evidence type="ECO:0000256" key="3">
    <source>
        <dbReference type="PROSITE-ProRule" id="PRU00168"/>
    </source>
</evidence>
<dbReference type="GO" id="GO:0007265">
    <property type="term" value="P:Ras protein signal transduction"/>
    <property type="evidence" value="ECO:0007669"/>
    <property type="project" value="TreeGrafter"/>
</dbReference>
<evidence type="ECO:0000313" key="10">
    <source>
        <dbReference type="Proteomes" id="UP000016931"/>
    </source>
</evidence>
<sequence length="1232" mass="136592">MGTEDTGEAMATRLRPQYEDRTTSDGMPGTKQEARPATRSPRAARSQIKRPSRPRHISTTTTAGFVSHTTPPPTPGSPPADYEPFPVSQSLFQNYLRALYVFDPATSAMPDEDASLSTVRIKPGDLILIHVVHANGWADGTVLNTGDRGWLPTNYCEAYDHPYLRNLLHAMTQFWDLLGASENASLSTFVHQDYIRGLIAGVRYLLERADCLHREAPTVKQHAGIRRMRKGLLADLSSLVGIAKRLQETISESFAAEVVHVLLDDLISKAFKVVTRAVSFYDVWSQETSCSMHLRRQSLQRPTTGFQGGPPTIDTQSVGGKNTVSAVDSAVHLPQQDGKQDVKVGARHHRSEGRDKISLRRSAVFTPPDGMVAHRLSLVTKDRVRSREGSLASEQLAKVHDVCISYIAAFIGLHLHSRPSAELVTTTERLVKACRDMLAIVEEVSAHDPPRSTPVQQVKEEFEAKLEDLANSTRDVFRFSDSPDEDVVMLHDQHQHLINVGTSLIRNAGDCVVKTRLLIEQIGDFELKSSGHSTASTTSADVPARIDNMTLNEAQRSHRRSKMRSSLDAKMLPPPPPVPRDDYTMVTSDVPLPSSIETLDSTAFPMPPTGESQKSLPPIPSTHRQRSSQASSMYSSVPGLETSKGQPSVQSEAQTLARKDSVGMSIAGSTETFCSSMRDSGATAVSQASTRATTPENAKDSVAPDGAMLRSFASISSMPSLVTEDSMDVESQLLQKSYILELTRNKEGQITGGSLQALVEQLTAHDLTPDPQFVAAFFLTFRKFAEPRELAQALIHRFEYVGDSRTTGTPARLRIYNFFKGWLETYWHAEADKDALGEIRFFALHKLKPVLPQAGDRLTELTRRVSEGYAQGTLNGPLVSAVGKSSMSFGIDNEKDIPTPNITNKQLNALRLATGGGAQCSILDIDAIEMARQITIMMMTTYCEIRPEELLSMDWGNSNTTTAKHIRKMCLLNTDLANFVADSILGPDDAKKRANVIKHWAKIGLALLELNNYDSIMSIVCSINSCVVQRLKRTWELVSKKTRARLEELNQVIDISKNYTKLRRRLDAPTSSCLPFLGIYLTDLTFVVAGNSKRREIPGSANERGEAVSVINFDLYMRMAKLVSHMQRFQAPYRLQAVPELQSWLELQLRRMRDGTDAMTNKFHRRSTMVEPKDVDRRHVPAPEIHEDRSKLVVSAYSDLGRWYNLKSATFSIRTLPGVHESADQRKRAGGN</sequence>
<dbReference type="Gene3D" id="1.10.840.10">
    <property type="entry name" value="Ras guanine-nucleotide exchange factors catalytic domain"/>
    <property type="match status" value="1"/>
</dbReference>
<dbReference type="OrthoDB" id="546434at2759"/>
<dbReference type="InterPro" id="IPR001895">
    <property type="entry name" value="RASGEF_cat_dom"/>
</dbReference>
<dbReference type="InterPro" id="IPR001452">
    <property type="entry name" value="SH3_domain"/>
</dbReference>
<evidence type="ECO:0000313" key="9">
    <source>
        <dbReference type="EMBL" id="EMF08611.1"/>
    </source>
</evidence>
<dbReference type="eggNOG" id="KOG3417">
    <property type="taxonomic scope" value="Eukaryota"/>
</dbReference>
<keyword evidence="1 4" id="KW-0728">SH3 domain</keyword>
<feature type="compositionally biased region" description="Low complexity" evidence="5">
    <location>
        <begin position="627"/>
        <end position="636"/>
    </location>
</feature>
<dbReference type="InterPro" id="IPR036028">
    <property type="entry name" value="SH3-like_dom_sf"/>
</dbReference>
<dbReference type="HOGENOM" id="CLU_002116_1_0_1"/>
<dbReference type="EMBL" id="KB456271">
    <property type="protein sequence ID" value="EMF08611.1"/>
    <property type="molecule type" value="Genomic_DNA"/>
</dbReference>
<evidence type="ECO:0000259" key="8">
    <source>
        <dbReference type="PROSITE" id="PS50212"/>
    </source>
</evidence>
<feature type="compositionally biased region" description="Polar residues" evidence="5">
    <location>
        <begin position="57"/>
        <end position="68"/>
    </location>
</feature>
<dbReference type="GO" id="GO:0005085">
    <property type="term" value="F:guanyl-nucleotide exchange factor activity"/>
    <property type="evidence" value="ECO:0007669"/>
    <property type="project" value="UniProtKB-KW"/>
</dbReference>
<dbReference type="SUPFAM" id="SSF48366">
    <property type="entry name" value="Ras GEF"/>
    <property type="match status" value="1"/>
</dbReference>
<feature type="region of interest" description="Disordered" evidence="5">
    <location>
        <begin position="1"/>
        <end position="81"/>
    </location>
</feature>
<dbReference type="CDD" id="cd06224">
    <property type="entry name" value="REM"/>
    <property type="match status" value="1"/>
</dbReference>
<dbReference type="InterPro" id="IPR000651">
    <property type="entry name" value="Ras-like_Gua-exchang_fac_N"/>
</dbReference>
<dbReference type="GO" id="GO:0005886">
    <property type="term" value="C:plasma membrane"/>
    <property type="evidence" value="ECO:0007669"/>
    <property type="project" value="TreeGrafter"/>
</dbReference>
<dbReference type="PANTHER" id="PTHR23113:SF354">
    <property type="entry name" value="BUD SITE SELECTION PROTEIN 5"/>
    <property type="match status" value="1"/>
</dbReference>
<dbReference type="InterPro" id="IPR023578">
    <property type="entry name" value="Ras_GEF_dom_sf"/>
</dbReference>
<gene>
    <name evidence="9" type="ORF">SEPMUDRAFT_74407</name>
</gene>